<dbReference type="Pfam" id="PF00383">
    <property type="entry name" value="dCMP_cyt_deam_1"/>
    <property type="match status" value="1"/>
</dbReference>
<feature type="binding site" evidence="15">
    <location>
        <position position="173"/>
    </location>
    <ligand>
        <name>NADP(+)</name>
        <dbReference type="ChEBI" id="CHEBI:58349"/>
    </ligand>
</feature>
<dbReference type="GO" id="GO:0008835">
    <property type="term" value="F:diaminohydroxyphosphoribosylaminopyrimidine deaminase activity"/>
    <property type="evidence" value="ECO:0007669"/>
    <property type="project" value="UniProtKB-EC"/>
</dbReference>
<dbReference type="GO" id="GO:0046872">
    <property type="term" value="F:metal ion binding"/>
    <property type="evidence" value="ECO:0007669"/>
    <property type="project" value="UniProtKB-KW"/>
</dbReference>
<feature type="binding site" evidence="15">
    <location>
        <position position="210"/>
    </location>
    <ligand>
        <name>substrate</name>
    </ligand>
</feature>
<proteinExistence type="inferred from homology"/>
<feature type="binding site" evidence="15">
    <location>
        <position position="199"/>
    </location>
    <ligand>
        <name>NADP(+)</name>
        <dbReference type="ChEBI" id="CHEBI:58349"/>
    </ligand>
</feature>
<dbReference type="InterPro" id="IPR050765">
    <property type="entry name" value="Riboflavin_Biosynth_HTPR"/>
</dbReference>
<evidence type="ECO:0000256" key="9">
    <source>
        <dbReference type="ARBA" id="ARBA00022833"/>
    </source>
</evidence>
<comment type="caution">
    <text evidence="18">The sequence shown here is derived from an EMBL/GenBank/DDBJ whole genome shotgun (WGS) entry which is preliminary data.</text>
</comment>
<feature type="binding site" evidence="16">
    <location>
        <position position="53"/>
    </location>
    <ligand>
        <name>Zn(2+)</name>
        <dbReference type="ChEBI" id="CHEBI:29105"/>
        <note>catalytic</note>
    </ligand>
</feature>
<keyword evidence="11 13" id="KW-0560">Oxidoreductase</keyword>
<keyword evidence="9 13" id="KW-0862">Zinc</keyword>
<keyword evidence="6 13" id="KW-0686">Riboflavin biosynthesis</keyword>
<evidence type="ECO:0000256" key="7">
    <source>
        <dbReference type="ARBA" id="ARBA00022723"/>
    </source>
</evidence>
<keyword evidence="8 13" id="KW-0378">Hydrolase</keyword>
<name>A0A921H5K0_9BACT</name>
<feature type="binding site" evidence="15">
    <location>
        <position position="187"/>
    </location>
    <ligand>
        <name>substrate</name>
    </ligand>
</feature>
<comment type="function">
    <text evidence="1 13">Converts 2,5-diamino-6-(ribosylamino)-4(3h)-pyrimidinone 5'-phosphate into 5-amino-6-(ribosylamino)-2,4(1h,3h)-pyrimidinedione 5'-phosphate.</text>
</comment>
<evidence type="ECO:0000313" key="19">
    <source>
        <dbReference type="Proteomes" id="UP000742098"/>
    </source>
</evidence>
<feature type="binding site" evidence="16">
    <location>
        <position position="78"/>
    </location>
    <ligand>
        <name>Zn(2+)</name>
        <dbReference type="ChEBI" id="CHEBI:29105"/>
        <note>catalytic</note>
    </ligand>
</feature>
<evidence type="ECO:0000256" key="2">
    <source>
        <dbReference type="ARBA" id="ARBA00004882"/>
    </source>
</evidence>
<dbReference type="InterPro" id="IPR004794">
    <property type="entry name" value="Eubact_RibD"/>
</dbReference>
<evidence type="ECO:0000256" key="5">
    <source>
        <dbReference type="ARBA" id="ARBA00007417"/>
    </source>
</evidence>
<evidence type="ECO:0000256" key="12">
    <source>
        <dbReference type="ARBA" id="ARBA00023268"/>
    </source>
</evidence>
<feature type="active site" description="Proton donor" evidence="14">
    <location>
        <position position="55"/>
    </location>
</feature>
<dbReference type="GO" id="GO:0009231">
    <property type="term" value="P:riboflavin biosynthetic process"/>
    <property type="evidence" value="ECO:0007669"/>
    <property type="project" value="UniProtKB-KW"/>
</dbReference>
<accession>A0A921H5K0</accession>
<comment type="similarity">
    <text evidence="4 13">In the N-terminal section; belongs to the cytidine and deoxycytidylate deaminase family.</text>
</comment>
<evidence type="ECO:0000256" key="3">
    <source>
        <dbReference type="ARBA" id="ARBA00004910"/>
    </source>
</evidence>
<evidence type="ECO:0000259" key="17">
    <source>
        <dbReference type="PROSITE" id="PS51747"/>
    </source>
</evidence>
<evidence type="ECO:0000256" key="11">
    <source>
        <dbReference type="ARBA" id="ARBA00023002"/>
    </source>
</evidence>
<feature type="binding site" evidence="15">
    <location>
        <position position="226"/>
    </location>
    <ligand>
        <name>NADP(+)</name>
        <dbReference type="ChEBI" id="CHEBI:58349"/>
    </ligand>
</feature>
<dbReference type="GO" id="GO:0050661">
    <property type="term" value="F:NADP binding"/>
    <property type="evidence" value="ECO:0007669"/>
    <property type="project" value="InterPro"/>
</dbReference>
<comment type="pathway">
    <text evidence="3 13">Cofactor biosynthesis; riboflavin biosynthesis; 5-amino-6-(D-ribitylamino)uracil from GTP: step 3/4.</text>
</comment>
<dbReference type="GO" id="GO:0008703">
    <property type="term" value="F:5-amino-6-(5-phosphoribosylamino)uracil reductase activity"/>
    <property type="evidence" value="ECO:0007669"/>
    <property type="project" value="UniProtKB-EC"/>
</dbReference>
<dbReference type="PANTHER" id="PTHR38011">
    <property type="entry name" value="DIHYDROFOLATE REDUCTASE FAMILY PROTEIN (AFU_ORTHOLOGUE AFUA_8G06820)"/>
    <property type="match status" value="1"/>
</dbReference>
<reference evidence="18" key="1">
    <citation type="journal article" date="2021" name="PeerJ">
        <title>Extensive microbial diversity within the chicken gut microbiome revealed by metagenomics and culture.</title>
        <authorList>
            <person name="Gilroy R."/>
            <person name="Ravi A."/>
            <person name="Getino M."/>
            <person name="Pursley I."/>
            <person name="Horton D.L."/>
            <person name="Alikhan N.F."/>
            <person name="Baker D."/>
            <person name="Gharbi K."/>
            <person name="Hall N."/>
            <person name="Watson M."/>
            <person name="Adriaenssens E.M."/>
            <person name="Foster-Nyarko E."/>
            <person name="Jarju S."/>
            <person name="Secka A."/>
            <person name="Antonio M."/>
            <person name="Oren A."/>
            <person name="Chaudhuri R.R."/>
            <person name="La Ragione R."/>
            <person name="Hildebrand F."/>
            <person name="Pallen M.J."/>
        </authorList>
    </citation>
    <scope>NUCLEOTIDE SEQUENCE</scope>
    <source>
        <strain evidence="18">6966</strain>
    </source>
</reference>
<evidence type="ECO:0000256" key="1">
    <source>
        <dbReference type="ARBA" id="ARBA00002151"/>
    </source>
</evidence>
<sequence>MVRQEDIEYMRRAMELAERGVGFTNPNPMVGAVIVKGGKVIGEGWHERCGEWHAERNAFKNCTVSAEGATMYVTLEPCCHYGKTPPCTEAIIEHGIARVVIGMEDPNPLVAGKGIAFLREAGIEVVCGIEEEALREQNRVFLKYISTRLPWVALKAAMTLDGKIATRTGDSKWITGAEARAYVHELRHRFMAILVGIGTAVADDPLLNCRIEGRGVRQPIRVVVDSNARLSLESQLVQTAEEYRTIVAYTRFAPEERVKALQEAGVEMLLCEEKEGLVDVRNLLELLGQFGIDSILLEGGGSLNYTFLAEGLADELYAFIAPKIVGGMNAKTPVEGSGVEKMADAINLELKNVLNIGDDVLLKLKDNRFRD</sequence>
<dbReference type="InterPro" id="IPR002125">
    <property type="entry name" value="CMP_dCMP_dom"/>
</dbReference>
<dbReference type="Proteomes" id="UP000742098">
    <property type="component" value="Unassembled WGS sequence"/>
</dbReference>
<dbReference type="PIRSF" id="PIRSF006769">
    <property type="entry name" value="RibD"/>
    <property type="match status" value="1"/>
</dbReference>
<dbReference type="FunFam" id="3.40.140.10:FF:000025">
    <property type="entry name" value="Riboflavin biosynthesis protein RibD"/>
    <property type="match status" value="1"/>
</dbReference>
<feature type="binding site" evidence="15">
    <location>
        <position position="207"/>
    </location>
    <ligand>
        <name>substrate</name>
    </ligand>
</feature>
<gene>
    <name evidence="18" type="primary">ribD</name>
    <name evidence="18" type="ORF">K8V05_07155</name>
</gene>
<dbReference type="PANTHER" id="PTHR38011:SF7">
    <property type="entry name" value="2,5-DIAMINO-6-RIBOSYLAMINO-4(3H)-PYRIMIDINONE 5'-PHOSPHATE REDUCTASE"/>
    <property type="match status" value="1"/>
</dbReference>
<dbReference type="SUPFAM" id="SSF53927">
    <property type="entry name" value="Cytidine deaminase-like"/>
    <property type="match status" value="1"/>
</dbReference>
<dbReference type="PROSITE" id="PS51747">
    <property type="entry name" value="CYT_DCMP_DEAMINASES_2"/>
    <property type="match status" value="1"/>
</dbReference>
<dbReference type="Gene3D" id="3.40.140.10">
    <property type="entry name" value="Cytidine Deaminase, domain 2"/>
    <property type="match status" value="1"/>
</dbReference>
<dbReference type="InterPro" id="IPR016193">
    <property type="entry name" value="Cytidine_deaminase-like"/>
</dbReference>
<evidence type="ECO:0000256" key="16">
    <source>
        <dbReference type="PIRSR" id="PIRSR006769-3"/>
    </source>
</evidence>
<dbReference type="Pfam" id="PF01872">
    <property type="entry name" value="RibD_C"/>
    <property type="match status" value="1"/>
</dbReference>
<feature type="binding site" evidence="15">
    <location>
        <position position="171"/>
    </location>
    <ligand>
        <name>substrate</name>
    </ligand>
</feature>
<reference evidence="18" key="2">
    <citation type="submission" date="2021-09" db="EMBL/GenBank/DDBJ databases">
        <authorList>
            <person name="Gilroy R."/>
        </authorList>
    </citation>
    <scope>NUCLEOTIDE SEQUENCE</scope>
    <source>
        <strain evidence="18">6966</strain>
    </source>
</reference>
<organism evidence="18 19">
    <name type="scientific">Butyricimonas virosa</name>
    <dbReference type="NCBI Taxonomy" id="544645"/>
    <lineage>
        <taxon>Bacteria</taxon>
        <taxon>Pseudomonadati</taxon>
        <taxon>Bacteroidota</taxon>
        <taxon>Bacteroidia</taxon>
        <taxon>Bacteroidales</taxon>
        <taxon>Odoribacteraceae</taxon>
        <taxon>Butyricimonas</taxon>
    </lineage>
</organism>
<feature type="binding site" evidence="16">
    <location>
        <position position="87"/>
    </location>
    <ligand>
        <name>Zn(2+)</name>
        <dbReference type="ChEBI" id="CHEBI:29105"/>
        <note>catalytic</note>
    </ligand>
</feature>
<evidence type="ECO:0000313" key="18">
    <source>
        <dbReference type="EMBL" id="HJF70518.1"/>
    </source>
</evidence>
<feature type="binding site" evidence="15">
    <location>
        <position position="157"/>
    </location>
    <ligand>
        <name>NADP(+)</name>
        <dbReference type="ChEBI" id="CHEBI:58349"/>
    </ligand>
</feature>
<comment type="pathway">
    <text evidence="2 13">Cofactor biosynthesis; riboflavin biosynthesis; 5-amino-6-(D-ribitylamino)uracil from GTP: step 2/4.</text>
</comment>
<evidence type="ECO:0000256" key="10">
    <source>
        <dbReference type="ARBA" id="ARBA00022857"/>
    </source>
</evidence>
<dbReference type="InterPro" id="IPR024072">
    <property type="entry name" value="DHFR-like_dom_sf"/>
</dbReference>
<evidence type="ECO:0000256" key="13">
    <source>
        <dbReference type="PIRNR" id="PIRNR006769"/>
    </source>
</evidence>
<comment type="cofactor">
    <cofactor evidence="13 16">
        <name>Zn(2+)</name>
        <dbReference type="ChEBI" id="CHEBI:29105"/>
    </cofactor>
    <text evidence="13 16">Binds 1 zinc ion.</text>
</comment>
<keyword evidence="12" id="KW-0511">Multifunctional enzyme</keyword>
<protein>
    <recommendedName>
        <fullName evidence="13">Riboflavin biosynthesis protein RibD</fullName>
    </recommendedName>
    <domain>
        <recommendedName>
            <fullName evidence="13">Diaminohydroxyphosphoribosylaminopyrimidine deaminase</fullName>
            <shortName evidence="13">DRAP deaminase</shortName>
            <ecNumber evidence="13">3.5.4.26</ecNumber>
        </recommendedName>
        <alternativeName>
            <fullName evidence="13">Riboflavin-specific deaminase</fullName>
        </alternativeName>
    </domain>
    <domain>
        <recommendedName>
            <fullName evidence="13">5-amino-6-(5-phosphoribosylamino)uracil reductase</fullName>
            <ecNumber evidence="13">1.1.1.193</ecNumber>
        </recommendedName>
        <alternativeName>
            <fullName evidence="13">HTP reductase</fullName>
        </alternativeName>
    </domain>
</protein>
<dbReference type="Gene3D" id="3.40.430.10">
    <property type="entry name" value="Dihydrofolate Reductase, subunit A"/>
    <property type="match status" value="1"/>
</dbReference>
<dbReference type="SUPFAM" id="SSF53597">
    <property type="entry name" value="Dihydrofolate reductase-like"/>
    <property type="match status" value="1"/>
</dbReference>
<evidence type="ECO:0000256" key="6">
    <source>
        <dbReference type="ARBA" id="ARBA00022619"/>
    </source>
</evidence>
<dbReference type="InterPro" id="IPR011549">
    <property type="entry name" value="RibD_C"/>
</dbReference>
<dbReference type="CDD" id="cd01284">
    <property type="entry name" value="Riboflavin_deaminase-reductase"/>
    <property type="match status" value="1"/>
</dbReference>
<dbReference type="AlphaFoldDB" id="A0A921H5K0"/>
<comment type="similarity">
    <text evidence="5 13">In the C-terminal section; belongs to the HTP reductase family.</text>
</comment>
<dbReference type="NCBIfam" id="TIGR00326">
    <property type="entry name" value="eubact_ribD"/>
    <property type="match status" value="1"/>
</dbReference>
<dbReference type="NCBIfam" id="TIGR00227">
    <property type="entry name" value="ribD_Cterm"/>
    <property type="match status" value="1"/>
</dbReference>
<feature type="domain" description="CMP/dCMP-type deaminase" evidence="17">
    <location>
        <begin position="4"/>
        <end position="126"/>
    </location>
</feature>
<dbReference type="EMBL" id="DYVS01000116">
    <property type="protein sequence ID" value="HJF70518.1"/>
    <property type="molecule type" value="Genomic_DNA"/>
</dbReference>
<keyword evidence="7 13" id="KW-0479">Metal-binding</keyword>
<evidence type="ECO:0000256" key="4">
    <source>
        <dbReference type="ARBA" id="ARBA00005259"/>
    </source>
</evidence>
<dbReference type="EC" id="1.1.1.193" evidence="13"/>
<feature type="binding site" evidence="15">
    <location>
        <position position="298"/>
    </location>
    <ligand>
        <name>substrate</name>
    </ligand>
</feature>
<keyword evidence="10 13" id="KW-0521">NADP</keyword>
<dbReference type="InterPro" id="IPR002734">
    <property type="entry name" value="RibDG_C"/>
</dbReference>
<evidence type="ECO:0000256" key="14">
    <source>
        <dbReference type="PIRSR" id="PIRSR006769-1"/>
    </source>
</evidence>
<feature type="binding site" evidence="15">
    <location>
        <position position="203"/>
    </location>
    <ligand>
        <name>substrate</name>
    </ligand>
</feature>
<comment type="catalytic activity">
    <reaction evidence="13">
        <text>5-amino-6-(5-phospho-D-ribitylamino)uracil + NADP(+) = 5-amino-6-(5-phospho-D-ribosylamino)uracil + NADPH + H(+)</text>
        <dbReference type="Rhea" id="RHEA:17845"/>
        <dbReference type="ChEBI" id="CHEBI:15378"/>
        <dbReference type="ChEBI" id="CHEBI:57783"/>
        <dbReference type="ChEBI" id="CHEBI:58349"/>
        <dbReference type="ChEBI" id="CHEBI:58421"/>
        <dbReference type="ChEBI" id="CHEBI:58453"/>
        <dbReference type="EC" id="1.1.1.193"/>
    </reaction>
</comment>
<evidence type="ECO:0000256" key="8">
    <source>
        <dbReference type="ARBA" id="ARBA00022801"/>
    </source>
</evidence>
<comment type="catalytic activity">
    <reaction evidence="13">
        <text>2,5-diamino-6-hydroxy-4-(5-phosphoribosylamino)-pyrimidine + H2O + H(+) = 5-amino-6-(5-phospho-D-ribosylamino)uracil + NH4(+)</text>
        <dbReference type="Rhea" id="RHEA:21868"/>
        <dbReference type="ChEBI" id="CHEBI:15377"/>
        <dbReference type="ChEBI" id="CHEBI:15378"/>
        <dbReference type="ChEBI" id="CHEBI:28938"/>
        <dbReference type="ChEBI" id="CHEBI:58453"/>
        <dbReference type="ChEBI" id="CHEBI:58614"/>
        <dbReference type="EC" id="3.5.4.26"/>
    </reaction>
</comment>
<evidence type="ECO:0000256" key="15">
    <source>
        <dbReference type="PIRSR" id="PIRSR006769-2"/>
    </source>
</evidence>
<dbReference type="EC" id="3.5.4.26" evidence="13"/>